<evidence type="ECO:0000313" key="3">
    <source>
        <dbReference type="EMBL" id="OGE37380.1"/>
    </source>
</evidence>
<feature type="domain" description="DUF305" evidence="2">
    <location>
        <begin position="58"/>
        <end position="206"/>
    </location>
</feature>
<keyword evidence="1" id="KW-0472">Membrane</keyword>
<gene>
    <name evidence="3" type="ORF">A3F00_02800</name>
</gene>
<dbReference type="PANTHER" id="PTHR36933">
    <property type="entry name" value="SLL0788 PROTEIN"/>
    <property type="match status" value="1"/>
</dbReference>
<accession>A0A1F5K994</accession>
<dbReference type="EMBL" id="MFDE01000044">
    <property type="protein sequence ID" value="OGE37380.1"/>
    <property type="molecule type" value="Genomic_DNA"/>
</dbReference>
<reference evidence="3 4" key="1">
    <citation type="journal article" date="2016" name="Nat. Commun.">
        <title>Thousands of microbial genomes shed light on interconnected biogeochemical processes in an aquifer system.</title>
        <authorList>
            <person name="Anantharaman K."/>
            <person name="Brown C.T."/>
            <person name="Hug L.A."/>
            <person name="Sharon I."/>
            <person name="Castelle C.J."/>
            <person name="Probst A.J."/>
            <person name="Thomas B.C."/>
            <person name="Singh A."/>
            <person name="Wilkins M.J."/>
            <person name="Karaoz U."/>
            <person name="Brodie E.L."/>
            <person name="Williams K.H."/>
            <person name="Hubbard S.S."/>
            <person name="Banfield J.F."/>
        </authorList>
    </citation>
    <scope>NUCLEOTIDE SEQUENCE [LARGE SCALE GENOMIC DNA]</scope>
</reference>
<dbReference type="Gene3D" id="1.20.1260.10">
    <property type="match status" value="1"/>
</dbReference>
<feature type="transmembrane region" description="Helical" evidence="1">
    <location>
        <begin position="6"/>
        <end position="29"/>
    </location>
</feature>
<keyword evidence="1" id="KW-1133">Transmembrane helix</keyword>
<evidence type="ECO:0000259" key="2">
    <source>
        <dbReference type="Pfam" id="PF03713"/>
    </source>
</evidence>
<dbReference type="AlphaFoldDB" id="A0A1F5K994"/>
<protein>
    <recommendedName>
        <fullName evidence="2">DUF305 domain-containing protein</fullName>
    </recommendedName>
</protein>
<dbReference type="InterPro" id="IPR005183">
    <property type="entry name" value="DUF305_CopM-like"/>
</dbReference>
<keyword evidence="1" id="KW-0812">Transmembrane</keyword>
<proteinExistence type="predicted"/>
<dbReference type="PANTHER" id="PTHR36933:SF1">
    <property type="entry name" value="SLL0788 PROTEIN"/>
    <property type="match status" value="1"/>
</dbReference>
<dbReference type="Proteomes" id="UP000176527">
    <property type="component" value="Unassembled WGS sequence"/>
</dbReference>
<comment type="caution">
    <text evidence="3">The sequence shown here is derived from an EMBL/GenBank/DDBJ whole genome shotgun (WGS) entry which is preliminary data.</text>
</comment>
<dbReference type="InterPro" id="IPR012347">
    <property type="entry name" value="Ferritin-like"/>
</dbReference>
<dbReference type="Pfam" id="PF03713">
    <property type="entry name" value="DUF305"/>
    <property type="match status" value="1"/>
</dbReference>
<evidence type="ECO:0000313" key="4">
    <source>
        <dbReference type="Proteomes" id="UP000176527"/>
    </source>
</evidence>
<evidence type="ECO:0000256" key="1">
    <source>
        <dbReference type="SAM" id="Phobius"/>
    </source>
</evidence>
<name>A0A1F5K994_9BACT</name>
<sequence>MKQNNQLIYGLTGVIIGGIFVWLLTVNALNNNMTSMMQLMGIRQAGSQNATSLMGNIDQHFIEQMIPHHEDAIIMAQLAQERATHTEIKVLANNIITSQSEEITKMRNWYKDWFGIDVPKSNISTGMEVGMRMQGGMMGDETDLEKLRNVSNFDKEFIGEMIPHHQMAVMMAQMLKNTTNKEEMRTLADNIISVQTKEINEMREWYKAWGY</sequence>
<organism evidence="3 4">
    <name type="scientific">Candidatus Daviesbacteria bacterium RIFCSPHIGHO2_12_FULL_37_11</name>
    <dbReference type="NCBI Taxonomy" id="1797777"/>
    <lineage>
        <taxon>Bacteria</taxon>
        <taxon>Candidatus Daviesiibacteriota</taxon>
    </lineage>
</organism>